<proteinExistence type="predicted"/>
<reference evidence="2 3" key="1">
    <citation type="journal article" date="2016" name="Nat. Commun.">
        <title>Thousands of microbial genomes shed light on interconnected biogeochemical processes in an aquifer system.</title>
        <authorList>
            <person name="Anantharaman K."/>
            <person name="Brown C.T."/>
            <person name="Hug L.A."/>
            <person name="Sharon I."/>
            <person name="Castelle C.J."/>
            <person name="Probst A.J."/>
            <person name="Thomas B.C."/>
            <person name="Singh A."/>
            <person name="Wilkins M.J."/>
            <person name="Karaoz U."/>
            <person name="Brodie E.L."/>
            <person name="Williams K.H."/>
            <person name="Hubbard S.S."/>
            <person name="Banfield J.F."/>
        </authorList>
    </citation>
    <scope>NUCLEOTIDE SEQUENCE [LARGE SCALE GENOMIC DNA]</scope>
</reference>
<dbReference type="SUPFAM" id="SSF143430">
    <property type="entry name" value="TTP0101/SSO1404-like"/>
    <property type="match status" value="1"/>
</dbReference>
<dbReference type="Gene3D" id="3.30.70.2650">
    <property type="match status" value="1"/>
</dbReference>
<evidence type="ECO:0000313" key="3">
    <source>
        <dbReference type="Proteomes" id="UP000177418"/>
    </source>
</evidence>
<dbReference type="Pfam" id="PF20803">
    <property type="entry name" value="PaaX_M"/>
    <property type="match status" value="1"/>
</dbReference>
<dbReference type="Proteomes" id="UP000177418">
    <property type="component" value="Unassembled WGS sequence"/>
</dbReference>
<accession>A0A1F7JIK5</accession>
<evidence type="ECO:0000259" key="1">
    <source>
        <dbReference type="Pfam" id="PF20803"/>
    </source>
</evidence>
<organism evidence="2 3">
    <name type="scientific">Candidatus Roizmanbacteria bacterium RIFCSPLOWO2_02_FULL_36_11</name>
    <dbReference type="NCBI Taxonomy" id="1802071"/>
    <lineage>
        <taxon>Bacteria</taxon>
        <taxon>Candidatus Roizmaniibacteriota</taxon>
    </lineage>
</organism>
<name>A0A1F7JIK5_9BACT</name>
<dbReference type="InterPro" id="IPR048846">
    <property type="entry name" value="PaaX-like_central"/>
</dbReference>
<comment type="caution">
    <text evidence="2">The sequence shown here is derived from an EMBL/GenBank/DDBJ whole genome shotgun (WGS) entry which is preliminary data.</text>
</comment>
<evidence type="ECO:0000313" key="2">
    <source>
        <dbReference type="EMBL" id="OGK55437.1"/>
    </source>
</evidence>
<feature type="domain" description="Transcriptional repressor PaaX-like central Cas2-like" evidence="1">
    <location>
        <begin position="138"/>
        <end position="213"/>
    </location>
</feature>
<protein>
    <recommendedName>
        <fullName evidence="1">Transcriptional repressor PaaX-like central Cas2-like domain-containing protein</fullName>
    </recommendedName>
</protein>
<dbReference type="AlphaFoldDB" id="A0A1F7JIK5"/>
<sequence>MLFEINKHQKKEISTSSPSKQAVEQLALSMCQKFVNKKDHSSTEMILNLIGSGLLSLTKWYPSNLTNWASPYLRDPEADHFTKRFNIPYLKRTIHRLEKQKLITIEERDGKQIVKITDSGATRILKASLSKITVEKPKKWDGTWWLISYDLPEKLSNYRHLIRRFFLSWGFYPLHKSVYLHAYPCTREVEMLREYYGLGEHIRIFTVSQIENAKPFRDFFGI</sequence>
<gene>
    <name evidence="2" type="ORF">A3H78_01085</name>
</gene>
<dbReference type="EMBL" id="MGAV01000003">
    <property type="protein sequence ID" value="OGK55437.1"/>
    <property type="molecule type" value="Genomic_DNA"/>
</dbReference>